<dbReference type="OrthoDB" id="9811533at2"/>
<evidence type="ECO:0000256" key="1">
    <source>
        <dbReference type="ARBA" id="ARBA00004651"/>
    </source>
</evidence>
<keyword evidence="7 9" id="KW-1133">Transmembrane helix</keyword>
<sequence>MSSNEKTALTKTGQPVKKLSKADLDKMSLYSVIEQSAFSFERMQAMGFTESMLPAFKKMYGDSKEDISEFMTYNMEFVNTEPHMATFMMGLILSMEEKGEDRKVIEGIRNGLFGPLAGVGDTIFWFTVLPISAAICCSLAQDGSVLGPILYIAIWFLAAISRILFGRLGYTLGTKLVTSMSEYTKYLTEAAGILGVMVVGGLIPSYVSIAFSEDLAFGMEGTTVQSVFDNVIPNLLPLCAVFLIYWLFKKKANVLAIIIGIIVVSILLSFLGWM</sequence>
<evidence type="ECO:0000256" key="3">
    <source>
        <dbReference type="ARBA" id="ARBA00022475"/>
    </source>
</evidence>
<keyword evidence="2" id="KW-0813">Transport</keyword>
<dbReference type="RefSeq" id="WP_102372733.1">
    <property type="nucleotide sequence ID" value="NZ_CALUIL010000028.1"/>
</dbReference>
<comment type="caution">
    <text evidence="10">The sequence shown here is derived from an EMBL/GenBank/DDBJ whole genome shotgun (WGS) entry which is preliminary data.</text>
</comment>
<evidence type="ECO:0000256" key="4">
    <source>
        <dbReference type="ARBA" id="ARBA00022597"/>
    </source>
</evidence>
<organism evidence="10 11">
    <name type="scientific">Enorma phocaeensis</name>
    <dbReference type="NCBI Taxonomy" id="1871019"/>
    <lineage>
        <taxon>Bacteria</taxon>
        <taxon>Bacillati</taxon>
        <taxon>Actinomycetota</taxon>
        <taxon>Coriobacteriia</taxon>
        <taxon>Coriobacteriales</taxon>
        <taxon>Coriobacteriaceae</taxon>
        <taxon>Enorma</taxon>
    </lineage>
</organism>
<dbReference type="AlphaFoldDB" id="A0A921LVQ7"/>
<keyword evidence="4" id="KW-0762">Sugar transport</keyword>
<dbReference type="InterPro" id="IPR004704">
    <property type="entry name" value="PTS_IID_man"/>
</dbReference>
<gene>
    <name evidence="10" type="ORF">K8V70_09905</name>
</gene>
<feature type="transmembrane region" description="Helical" evidence="9">
    <location>
        <begin position="112"/>
        <end position="133"/>
    </location>
</feature>
<keyword evidence="5" id="KW-0598">Phosphotransferase system</keyword>
<reference evidence="10" key="1">
    <citation type="journal article" date="2021" name="PeerJ">
        <title>Extensive microbial diversity within the chicken gut microbiome revealed by metagenomics and culture.</title>
        <authorList>
            <person name="Gilroy R."/>
            <person name="Ravi A."/>
            <person name="Getino M."/>
            <person name="Pursley I."/>
            <person name="Horton D.L."/>
            <person name="Alikhan N.F."/>
            <person name="Baker D."/>
            <person name="Gharbi K."/>
            <person name="Hall N."/>
            <person name="Watson M."/>
            <person name="Adriaenssens E.M."/>
            <person name="Foster-Nyarko E."/>
            <person name="Jarju S."/>
            <person name="Secka A."/>
            <person name="Antonio M."/>
            <person name="Oren A."/>
            <person name="Chaudhuri R.R."/>
            <person name="La Ragione R."/>
            <person name="Hildebrand F."/>
            <person name="Pallen M.J."/>
        </authorList>
    </citation>
    <scope>NUCLEOTIDE SEQUENCE</scope>
    <source>
        <strain evidence="10">ChiHjej13B12-9602</strain>
    </source>
</reference>
<comment type="subcellular location">
    <subcellularLocation>
        <location evidence="1">Cell membrane</location>
        <topology evidence="1">Multi-pass membrane protein</topology>
    </subcellularLocation>
</comment>
<feature type="transmembrane region" description="Helical" evidence="9">
    <location>
        <begin position="145"/>
        <end position="165"/>
    </location>
</feature>
<evidence type="ECO:0000256" key="8">
    <source>
        <dbReference type="ARBA" id="ARBA00023136"/>
    </source>
</evidence>
<evidence type="ECO:0000256" key="6">
    <source>
        <dbReference type="ARBA" id="ARBA00022692"/>
    </source>
</evidence>
<evidence type="ECO:0000256" key="9">
    <source>
        <dbReference type="SAM" id="Phobius"/>
    </source>
</evidence>
<evidence type="ECO:0000256" key="7">
    <source>
        <dbReference type="ARBA" id="ARBA00022989"/>
    </source>
</evidence>
<dbReference type="EMBL" id="DYUZ01000035">
    <property type="protein sequence ID" value="HJG38150.1"/>
    <property type="molecule type" value="Genomic_DNA"/>
</dbReference>
<dbReference type="PROSITE" id="PS51108">
    <property type="entry name" value="PTS_EIID"/>
    <property type="match status" value="1"/>
</dbReference>
<feature type="transmembrane region" description="Helical" evidence="9">
    <location>
        <begin position="186"/>
        <end position="211"/>
    </location>
</feature>
<keyword evidence="6 9" id="KW-0812">Transmembrane</keyword>
<evidence type="ECO:0000256" key="5">
    <source>
        <dbReference type="ARBA" id="ARBA00022683"/>
    </source>
</evidence>
<dbReference type="GO" id="GO:0009401">
    <property type="term" value="P:phosphoenolpyruvate-dependent sugar phosphotransferase system"/>
    <property type="evidence" value="ECO:0007669"/>
    <property type="project" value="UniProtKB-KW"/>
</dbReference>
<dbReference type="Proteomes" id="UP000753256">
    <property type="component" value="Unassembled WGS sequence"/>
</dbReference>
<dbReference type="PANTHER" id="PTHR32502:SF5">
    <property type="entry name" value="N-ACETYLGALACTOSAMINE PERMEASE IID COMPONENT-RELATED"/>
    <property type="match status" value="1"/>
</dbReference>
<feature type="transmembrane region" description="Helical" evidence="9">
    <location>
        <begin position="255"/>
        <end position="273"/>
    </location>
</feature>
<dbReference type="PANTHER" id="PTHR32502">
    <property type="entry name" value="N-ACETYLGALACTOSAMINE PERMEASE II COMPONENT-RELATED"/>
    <property type="match status" value="1"/>
</dbReference>
<evidence type="ECO:0000256" key="2">
    <source>
        <dbReference type="ARBA" id="ARBA00022448"/>
    </source>
</evidence>
<accession>A0A921LVQ7</accession>
<name>A0A921LVQ7_9ACTN</name>
<dbReference type="InterPro" id="IPR050303">
    <property type="entry name" value="GatZ_KbaZ_carbometab"/>
</dbReference>
<keyword evidence="3" id="KW-1003">Cell membrane</keyword>
<reference evidence="10" key="2">
    <citation type="submission" date="2021-09" db="EMBL/GenBank/DDBJ databases">
        <authorList>
            <person name="Gilroy R."/>
        </authorList>
    </citation>
    <scope>NUCLEOTIDE SEQUENCE</scope>
    <source>
        <strain evidence="10">ChiHjej13B12-9602</strain>
    </source>
</reference>
<dbReference type="GO" id="GO:0005886">
    <property type="term" value="C:plasma membrane"/>
    <property type="evidence" value="ECO:0007669"/>
    <property type="project" value="UniProtKB-SubCell"/>
</dbReference>
<keyword evidence="8 9" id="KW-0472">Membrane</keyword>
<proteinExistence type="predicted"/>
<dbReference type="Pfam" id="PF03613">
    <property type="entry name" value="EIID-AGA"/>
    <property type="match status" value="1"/>
</dbReference>
<evidence type="ECO:0000313" key="10">
    <source>
        <dbReference type="EMBL" id="HJG38150.1"/>
    </source>
</evidence>
<protein>
    <submittedName>
        <fullName evidence="10">PTS system mannose/fructose/sorbose family transporter subunit IID</fullName>
    </submittedName>
</protein>
<feature type="transmembrane region" description="Helical" evidence="9">
    <location>
        <begin position="231"/>
        <end position="248"/>
    </location>
</feature>
<evidence type="ECO:0000313" key="11">
    <source>
        <dbReference type="Proteomes" id="UP000753256"/>
    </source>
</evidence>